<evidence type="ECO:0000256" key="3">
    <source>
        <dbReference type="ARBA" id="ARBA00022723"/>
    </source>
</evidence>
<keyword evidence="5" id="KW-0460">Magnesium</keyword>
<evidence type="ECO:0000256" key="2">
    <source>
        <dbReference type="ARBA" id="ARBA00001946"/>
    </source>
</evidence>
<organism evidence="8 9">
    <name type="scientific">Ophiostoma piceae (strain UAMH 11346)</name>
    <name type="common">Sap stain fungus</name>
    <dbReference type="NCBI Taxonomy" id="1262450"/>
    <lineage>
        <taxon>Eukaryota</taxon>
        <taxon>Fungi</taxon>
        <taxon>Dikarya</taxon>
        <taxon>Ascomycota</taxon>
        <taxon>Pezizomycotina</taxon>
        <taxon>Sordariomycetes</taxon>
        <taxon>Sordariomycetidae</taxon>
        <taxon>Ophiostomatales</taxon>
        <taxon>Ophiostomataceae</taxon>
        <taxon>Ophiostoma</taxon>
    </lineage>
</organism>
<dbReference type="GO" id="GO:0046872">
    <property type="term" value="F:metal ion binding"/>
    <property type="evidence" value="ECO:0007669"/>
    <property type="project" value="UniProtKB-KW"/>
</dbReference>
<dbReference type="eggNOG" id="KOG3904">
    <property type="taxonomic scope" value="Eukaryota"/>
</dbReference>
<evidence type="ECO:0000256" key="1">
    <source>
        <dbReference type="ARBA" id="ARBA00001936"/>
    </source>
</evidence>
<evidence type="ECO:0000256" key="4">
    <source>
        <dbReference type="ARBA" id="ARBA00022801"/>
    </source>
</evidence>
<evidence type="ECO:0000256" key="6">
    <source>
        <dbReference type="ARBA" id="ARBA00023211"/>
    </source>
</evidence>
<dbReference type="Proteomes" id="UP000016923">
    <property type="component" value="Unassembled WGS sequence"/>
</dbReference>
<sequence>MLSLRTVHASRLTNRVLSAASVSSALSVSPVSLASPASPALRSQAALLTTVPRHTLRCYSTSPETTSKMAARRPQRTPAIPAPSASVVVISPDNEVLLLHRVQTAGSFSSAHVFPGGNLSRFHEGELVPFVDSPARHVDGEAYRLAAIRETFEESGVLLAKRADGTESHSLLQLHPDDISRGRLAVANEQVRFEEWLGEVGGVPDLENLIPFTRWLTPPNLARRYTTQMYLYMMPLADHDSPPPYVPTADNTEVMAAEFAPAAEWVDRAQRNEVILFPPQMYLLSLLAPFLASTPGPVDQETLSTERRRLAELVRDGRAPDEDARTFVPWADRVISPQMAGRIHTADGQDRTVMVLDSPGPELRGKRGGDSYRTIVLSNMPPGPPRDIEVRRRSEVLPLLREKEKL</sequence>
<evidence type="ECO:0000313" key="8">
    <source>
        <dbReference type="EMBL" id="EPE09818.1"/>
    </source>
</evidence>
<proteinExistence type="predicted"/>
<keyword evidence="6" id="KW-0464">Manganese</keyword>
<evidence type="ECO:0000259" key="7">
    <source>
        <dbReference type="PROSITE" id="PS51462"/>
    </source>
</evidence>
<dbReference type="CDD" id="cd18870">
    <property type="entry name" value="NUDIX_AcylCoAdiphos_Nudt19"/>
    <property type="match status" value="1"/>
</dbReference>
<gene>
    <name evidence="8" type="ORF">F503_07594</name>
</gene>
<dbReference type="InterPro" id="IPR015797">
    <property type="entry name" value="NUDIX_hydrolase-like_dom_sf"/>
</dbReference>
<comment type="cofactor">
    <cofactor evidence="1">
        <name>Mn(2+)</name>
        <dbReference type="ChEBI" id="CHEBI:29035"/>
    </cofactor>
</comment>
<dbReference type="InterPro" id="IPR000086">
    <property type="entry name" value="NUDIX_hydrolase_dom"/>
</dbReference>
<dbReference type="GO" id="GO:0005739">
    <property type="term" value="C:mitochondrion"/>
    <property type="evidence" value="ECO:0007669"/>
    <property type="project" value="TreeGrafter"/>
</dbReference>
<dbReference type="SUPFAM" id="SSF55811">
    <property type="entry name" value="Nudix"/>
    <property type="match status" value="1"/>
</dbReference>
<evidence type="ECO:0000256" key="5">
    <source>
        <dbReference type="ARBA" id="ARBA00022842"/>
    </source>
</evidence>
<dbReference type="PANTHER" id="PTHR12318:SF0">
    <property type="entry name" value="ACYL-COENZYME A DIPHOSPHATASE NUDT19"/>
    <property type="match status" value="1"/>
</dbReference>
<keyword evidence="3" id="KW-0479">Metal-binding</keyword>
<dbReference type="PANTHER" id="PTHR12318">
    <property type="entry name" value="TESTOSTERONE-REGULATED PROTEIN RP2"/>
    <property type="match status" value="1"/>
</dbReference>
<dbReference type="InterPro" id="IPR039121">
    <property type="entry name" value="NUDT19"/>
</dbReference>
<dbReference type="Gene3D" id="3.90.79.10">
    <property type="entry name" value="Nucleoside Triphosphate Pyrophosphohydrolase"/>
    <property type="match status" value="1"/>
</dbReference>
<reference evidence="8 9" key="1">
    <citation type="journal article" date="2013" name="BMC Genomics">
        <title>The genome and transcriptome of the pine saprophyte Ophiostoma piceae, and a comparison with the bark beetle-associated pine pathogen Grosmannia clavigera.</title>
        <authorList>
            <person name="Haridas S."/>
            <person name="Wang Y."/>
            <person name="Lim L."/>
            <person name="Massoumi Alamouti S."/>
            <person name="Jackman S."/>
            <person name="Docking R."/>
            <person name="Robertson G."/>
            <person name="Birol I."/>
            <person name="Bohlmann J."/>
            <person name="Breuil C."/>
        </authorList>
    </citation>
    <scope>NUCLEOTIDE SEQUENCE [LARGE SCALE GENOMIC DNA]</scope>
    <source>
        <strain evidence="8 9">UAMH 11346</strain>
    </source>
</reference>
<evidence type="ECO:0000313" key="9">
    <source>
        <dbReference type="Proteomes" id="UP000016923"/>
    </source>
</evidence>
<dbReference type="STRING" id="1262450.S3CT23"/>
<comment type="cofactor">
    <cofactor evidence="2">
        <name>Mg(2+)</name>
        <dbReference type="ChEBI" id="CHEBI:18420"/>
    </cofactor>
</comment>
<keyword evidence="4" id="KW-0378">Hydrolase</keyword>
<dbReference type="VEuPathDB" id="FungiDB:F503_07594"/>
<dbReference type="AlphaFoldDB" id="S3CT23"/>
<protein>
    <submittedName>
        <fullName evidence="8">Nudix domain-containing protein</fullName>
    </submittedName>
</protein>
<dbReference type="GO" id="GO:0016818">
    <property type="term" value="F:hydrolase activity, acting on acid anhydrides, in phosphorus-containing anhydrides"/>
    <property type="evidence" value="ECO:0007669"/>
    <property type="project" value="InterPro"/>
</dbReference>
<keyword evidence="9" id="KW-1185">Reference proteome</keyword>
<feature type="domain" description="Nudix hydrolase" evidence="7">
    <location>
        <begin position="80"/>
        <end position="282"/>
    </location>
</feature>
<name>S3CT23_OPHP1</name>
<accession>S3CT23</accession>
<dbReference type="OMA" id="IIMFPPQ"/>
<dbReference type="Pfam" id="PF00293">
    <property type="entry name" value="NUDIX"/>
    <property type="match status" value="1"/>
</dbReference>
<dbReference type="HOGENOM" id="CLU_018689_0_0_1"/>
<dbReference type="PROSITE" id="PS51462">
    <property type="entry name" value="NUDIX"/>
    <property type="match status" value="1"/>
</dbReference>
<dbReference type="OrthoDB" id="1695362at2759"/>
<dbReference type="EMBL" id="KE148147">
    <property type="protein sequence ID" value="EPE09818.1"/>
    <property type="molecule type" value="Genomic_DNA"/>
</dbReference>